<evidence type="ECO:0000313" key="3">
    <source>
        <dbReference type="Proteomes" id="UP000263900"/>
    </source>
</evidence>
<name>A0A3B7MXW8_9BACT</name>
<dbReference type="Gene3D" id="3.40.50.1110">
    <property type="entry name" value="SGNH hydrolase"/>
    <property type="match status" value="1"/>
</dbReference>
<protein>
    <recommendedName>
        <fullName evidence="4">T9SS C-terminal target domain-containing protein</fullName>
    </recommendedName>
</protein>
<dbReference type="InterPro" id="IPR013783">
    <property type="entry name" value="Ig-like_fold"/>
</dbReference>
<dbReference type="EMBL" id="CP032157">
    <property type="protein sequence ID" value="AXY76555.1"/>
    <property type="molecule type" value="Genomic_DNA"/>
</dbReference>
<reference evidence="2 3" key="1">
    <citation type="submission" date="2018-09" db="EMBL/GenBank/DDBJ databases">
        <title>Genome sequencing of strain 6GH32-13.</title>
        <authorList>
            <person name="Weon H.-Y."/>
            <person name="Heo J."/>
            <person name="Kwon S.-W."/>
        </authorList>
    </citation>
    <scope>NUCLEOTIDE SEQUENCE [LARGE SCALE GENOMIC DNA]</scope>
    <source>
        <strain evidence="2 3">5GH32-13</strain>
    </source>
</reference>
<gene>
    <name evidence="2" type="ORF">D3H65_22270</name>
</gene>
<feature type="chain" id="PRO_5017732422" description="T9SS C-terminal target domain-containing protein" evidence="1">
    <location>
        <begin position="20"/>
        <end position="415"/>
    </location>
</feature>
<dbReference type="Proteomes" id="UP000263900">
    <property type="component" value="Chromosome"/>
</dbReference>
<dbReference type="AlphaFoldDB" id="A0A3B7MXW8"/>
<evidence type="ECO:0008006" key="4">
    <source>
        <dbReference type="Google" id="ProtNLM"/>
    </source>
</evidence>
<keyword evidence="3" id="KW-1185">Reference proteome</keyword>
<dbReference type="CDD" id="cd00229">
    <property type="entry name" value="SGNH_hydrolase"/>
    <property type="match status" value="1"/>
</dbReference>
<evidence type="ECO:0000256" key="1">
    <source>
        <dbReference type="SAM" id="SignalP"/>
    </source>
</evidence>
<organism evidence="2 3">
    <name type="scientific">Paraflavitalea soli</name>
    <dbReference type="NCBI Taxonomy" id="2315862"/>
    <lineage>
        <taxon>Bacteria</taxon>
        <taxon>Pseudomonadati</taxon>
        <taxon>Bacteroidota</taxon>
        <taxon>Chitinophagia</taxon>
        <taxon>Chitinophagales</taxon>
        <taxon>Chitinophagaceae</taxon>
        <taxon>Paraflavitalea</taxon>
    </lineage>
</organism>
<evidence type="ECO:0000313" key="2">
    <source>
        <dbReference type="EMBL" id="AXY76555.1"/>
    </source>
</evidence>
<dbReference type="Gene3D" id="2.60.40.10">
    <property type="entry name" value="Immunoglobulins"/>
    <property type="match status" value="1"/>
</dbReference>
<feature type="signal peptide" evidence="1">
    <location>
        <begin position="1"/>
        <end position="19"/>
    </location>
</feature>
<dbReference type="InterPro" id="IPR036514">
    <property type="entry name" value="SGNH_hydro_sf"/>
</dbReference>
<keyword evidence="1" id="KW-0732">Signal</keyword>
<dbReference type="RefSeq" id="WP_119052432.1">
    <property type="nucleotide sequence ID" value="NZ_CP032157.1"/>
</dbReference>
<dbReference type="KEGG" id="pseg:D3H65_22270"/>
<dbReference type="OrthoDB" id="9786188at2"/>
<dbReference type="SUPFAM" id="SSF52266">
    <property type="entry name" value="SGNH hydrolase"/>
    <property type="match status" value="1"/>
</dbReference>
<sequence length="415" mass="45873">MKYFYLALLCASCCTVSFAQNMRMVAIGSSTTGGTGANPADSAWVNRFTYYYKNQLGIVDIVYNLGWGGSSCYRGMPSSYSPPAGREGPDPFNNVSRAVTLLSGMAIPANGVVIVNYPTNGYITYSIAEIMNCLQVIYDSATRLGNKCYITTTQPRNDAGFNNPVIKRKLADIKDSIINRFSVGNTINFWDGMFNPSDTSILPIYAAGDNIHFNNAGHRVLFERVKAKNVFSAILPIKLQQFTGTIQDKKVILKWTVDQDDPAGSFTIQRSANGQDFESLHQQPVTNQAGTHTYTFTDQTLLPGTSYYRLAIRERDHTDYSKTVTIKAALPALTIKRLYPIPVTKRLLLELVAEKAQPITIDIITSGGMLIQRTARQITNGINYLNVPVAQLATGMYYVRINCAGNEPLIRAFNK</sequence>
<proteinExistence type="predicted"/>
<accession>A0A3B7MXW8</accession>
<dbReference type="GO" id="GO:0016788">
    <property type="term" value="F:hydrolase activity, acting on ester bonds"/>
    <property type="evidence" value="ECO:0007669"/>
    <property type="project" value="UniProtKB-ARBA"/>
</dbReference>